<feature type="binding site" evidence="10">
    <location>
        <position position="88"/>
    </location>
    <ligand>
        <name>(6S)-5-formyl-5,6,7,8-tetrahydrofolate</name>
        <dbReference type="ChEBI" id="CHEBI:57457"/>
    </ligand>
</feature>
<dbReference type="InterPro" id="IPR027368">
    <property type="entry name" value="MnmE_dom2"/>
</dbReference>
<feature type="domain" description="TrmE-type G" evidence="12">
    <location>
        <begin position="223"/>
        <end position="382"/>
    </location>
</feature>
<dbReference type="OrthoDB" id="9805918at2"/>
<dbReference type="HAMAP" id="MF_00379">
    <property type="entry name" value="GTPase_MnmE"/>
    <property type="match status" value="1"/>
</dbReference>
<keyword evidence="4 10" id="KW-0479">Metal-binding</keyword>
<sequence length="460" mass="51342">MFIDDTIAAISTPVGEGGIGIVRMSGKDSLSIAEKIFRSFKGKNIRDMKSYTMMYGFIIDPKTNEKVDEVIISYMKAPNTYTREDIVEINCHGGVVAVKKILSLVLQNGARLAEPGEFTKRAFLNGRIDLSQAEAVIDLIRAKTSESMHIALEQTQGKLSSKIKDIMNRLLGILAHIEASVDFPEDDIENVVSSKIIKDSREIINDIEYLIKNAETGKILREGLNTSIVGKPNVGKSSLLNALLEEKRAIVTDIPGTTRDVIEEYINIRGIPVKIIDTAGIRETEDIVEKIGVEKSKEYIEKSDLIIFMVDSSRPLDDEDYEIIQLIKHKKVIVVINKIDLPLAIDLDVIKSNFKEENLVFASINTEKGIEDIKQKIEDFVFSGEVKSKDIYVTNVRHKDILFKAKESINKGIETIELGLPLDIASVEYKDAYLKLGEITGDTAAEDIIDRIFSDFCIGK</sequence>
<dbReference type="InterPro" id="IPR027417">
    <property type="entry name" value="P-loop_NTPase"/>
</dbReference>
<dbReference type="PROSITE" id="PS51709">
    <property type="entry name" value="G_TRME"/>
    <property type="match status" value="1"/>
</dbReference>
<dbReference type="Proteomes" id="UP000014923">
    <property type="component" value="Unassembled WGS sequence"/>
</dbReference>
<feature type="binding site" evidence="10">
    <location>
        <position position="254"/>
    </location>
    <ligand>
        <name>K(+)</name>
        <dbReference type="ChEBI" id="CHEBI:29103"/>
    </ligand>
</feature>
<dbReference type="CDD" id="cd04164">
    <property type="entry name" value="trmE"/>
    <property type="match status" value="1"/>
</dbReference>
<evidence type="ECO:0000256" key="9">
    <source>
        <dbReference type="ARBA" id="ARBA00023134"/>
    </source>
</evidence>
<feature type="binding site" evidence="10">
    <location>
        <position position="23"/>
    </location>
    <ligand>
        <name>(6S)-5-formyl-5,6,7,8-tetrahydrofolate</name>
        <dbReference type="ChEBI" id="CHEBI:57457"/>
    </ligand>
</feature>
<feature type="binding site" evidence="10">
    <location>
        <position position="127"/>
    </location>
    <ligand>
        <name>(6S)-5-formyl-5,6,7,8-tetrahydrofolate</name>
        <dbReference type="ChEBI" id="CHEBI:57457"/>
    </ligand>
</feature>
<dbReference type="CDD" id="cd14858">
    <property type="entry name" value="TrmE_N"/>
    <property type="match status" value="1"/>
</dbReference>
<dbReference type="Pfam" id="PF10396">
    <property type="entry name" value="TrmE_N"/>
    <property type="match status" value="1"/>
</dbReference>
<dbReference type="EC" id="3.6.-.-" evidence="10"/>
<dbReference type="InterPro" id="IPR004520">
    <property type="entry name" value="GTPase_MnmE"/>
</dbReference>
<dbReference type="InterPro" id="IPR005225">
    <property type="entry name" value="Small_GTP-bd"/>
</dbReference>
<dbReference type="InterPro" id="IPR027266">
    <property type="entry name" value="TrmE/GcvT-like"/>
</dbReference>
<dbReference type="RefSeq" id="WP_018664122.1">
    <property type="nucleotide sequence ID" value="NZ_HF952022.1"/>
</dbReference>
<name>R7RRZ0_9CLOT</name>
<feature type="binding site" evidence="10">
    <location>
        <begin position="252"/>
        <end position="258"/>
    </location>
    <ligand>
        <name>GTP</name>
        <dbReference type="ChEBI" id="CHEBI:37565"/>
    </ligand>
</feature>
<evidence type="ECO:0000256" key="5">
    <source>
        <dbReference type="ARBA" id="ARBA00022741"/>
    </source>
</evidence>
<dbReference type="InterPro" id="IPR006073">
    <property type="entry name" value="GTP-bd"/>
</dbReference>
<feature type="binding site" evidence="10">
    <location>
        <begin position="277"/>
        <end position="280"/>
    </location>
    <ligand>
        <name>GTP</name>
        <dbReference type="ChEBI" id="CHEBI:37565"/>
    </ligand>
</feature>
<organism evidence="13 14">
    <name type="scientific">Thermobrachium celere DSM 8682</name>
    <dbReference type="NCBI Taxonomy" id="941824"/>
    <lineage>
        <taxon>Bacteria</taxon>
        <taxon>Bacillati</taxon>
        <taxon>Bacillota</taxon>
        <taxon>Clostridia</taxon>
        <taxon>Eubacteriales</taxon>
        <taxon>Clostridiaceae</taxon>
        <taxon>Thermobrachium</taxon>
    </lineage>
</organism>
<comment type="caution">
    <text evidence="13">The sequence shown here is derived from an EMBL/GenBank/DDBJ whole genome shotgun (WGS) entry which is preliminary data.</text>
</comment>
<dbReference type="EMBL" id="CAVN010000110">
    <property type="protein sequence ID" value="CDF58967.1"/>
    <property type="molecule type" value="Genomic_DNA"/>
</dbReference>
<keyword evidence="8 10" id="KW-0630">Potassium</keyword>
<keyword evidence="2 10" id="KW-0963">Cytoplasm</keyword>
<evidence type="ECO:0000256" key="2">
    <source>
        <dbReference type="ARBA" id="ARBA00022490"/>
    </source>
</evidence>
<evidence type="ECO:0000259" key="12">
    <source>
        <dbReference type="PROSITE" id="PS51709"/>
    </source>
</evidence>
<dbReference type="GO" id="GO:0003924">
    <property type="term" value="F:GTPase activity"/>
    <property type="evidence" value="ECO:0007669"/>
    <property type="project" value="UniProtKB-UniRule"/>
</dbReference>
<dbReference type="NCBIfam" id="TIGR00450">
    <property type="entry name" value="mnmE_trmE_thdF"/>
    <property type="match status" value="1"/>
</dbReference>
<dbReference type="PRINTS" id="PR00326">
    <property type="entry name" value="GTP1OBG"/>
</dbReference>
<feature type="binding site" evidence="10">
    <location>
        <position position="252"/>
    </location>
    <ligand>
        <name>K(+)</name>
        <dbReference type="ChEBI" id="CHEBI:29103"/>
    </ligand>
</feature>
<keyword evidence="7 10" id="KW-0460">Magnesium</keyword>
<comment type="cofactor">
    <cofactor evidence="10">
        <name>K(+)</name>
        <dbReference type="ChEBI" id="CHEBI:29103"/>
    </cofactor>
    <text evidence="10">Binds 1 potassium ion per subunit.</text>
</comment>
<comment type="subcellular location">
    <subcellularLocation>
        <location evidence="10">Cytoplasm</location>
    </subcellularLocation>
</comment>
<accession>R7RRZ0</accession>
<evidence type="ECO:0000256" key="10">
    <source>
        <dbReference type="HAMAP-Rule" id="MF_00379"/>
    </source>
</evidence>
<dbReference type="Gene3D" id="3.30.1360.120">
    <property type="entry name" value="Probable tRNA modification gtpase trme, domain 1"/>
    <property type="match status" value="1"/>
</dbReference>
<keyword evidence="3 10" id="KW-0819">tRNA processing</keyword>
<dbReference type="GO" id="GO:0046872">
    <property type="term" value="F:metal ion binding"/>
    <property type="evidence" value="ECO:0007669"/>
    <property type="project" value="UniProtKB-KW"/>
</dbReference>
<comment type="caution">
    <text evidence="10">Lacks conserved residue(s) required for the propagation of feature annotation.</text>
</comment>
<dbReference type="PANTHER" id="PTHR42714:SF2">
    <property type="entry name" value="TRNA MODIFICATION GTPASE GTPBP3, MITOCHONDRIAL"/>
    <property type="match status" value="1"/>
</dbReference>
<dbReference type="GO" id="GO:0002098">
    <property type="term" value="P:tRNA wobble uridine modification"/>
    <property type="evidence" value="ECO:0007669"/>
    <property type="project" value="TreeGrafter"/>
</dbReference>
<dbReference type="Gene3D" id="3.40.50.300">
    <property type="entry name" value="P-loop containing nucleotide triphosphate hydrolases"/>
    <property type="match status" value="1"/>
</dbReference>
<dbReference type="SUPFAM" id="SSF52540">
    <property type="entry name" value="P-loop containing nucleoside triphosphate hydrolases"/>
    <property type="match status" value="1"/>
</dbReference>
<keyword evidence="9 10" id="KW-0342">GTP-binding</keyword>
<feature type="binding site" evidence="10">
    <location>
        <position position="258"/>
    </location>
    <ligand>
        <name>Mg(2+)</name>
        <dbReference type="ChEBI" id="CHEBI:18420"/>
    </ligand>
</feature>
<comment type="similarity">
    <text evidence="1 10 11">Belongs to the TRAFAC class TrmE-Era-EngA-EngB-Septin-like GTPase superfamily. TrmE GTPase family.</text>
</comment>
<dbReference type="HOGENOM" id="CLU_019624_4_1_9"/>
<dbReference type="AlphaFoldDB" id="R7RRZ0"/>
<dbReference type="GO" id="GO:0030488">
    <property type="term" value="P:tRNA methylation"/>
    <property type="evidence" value="ECO:0007669"/>
    <property type="project" value="TreeGrafter"/>
</dbReference>
<keyword evidence="14" id="KW-1185">Reference proteome</keyword>
<evidence type="ECO:0000256" key="1">
    <source>
        <dbReference type="ARBA" id="ARBA00011043"/>
    </source>
</evidence>
<dbReference type="NCBIfam" id="TIGR00231">
    <property type="entry name" value="small_GTP"/>
    <property type="match status" value="1"/>
</dbReference>
<evidence type="ECO:0000313" key="14">
    <source>
        <dbReference type="Proteomes" id="UP000014923"/>
    </source>
</evidence>
<gene>
    <name evidence="10" type="primary">mnmE</name>
    <name evidence="10" type="synonym">trmE</name>
    <name evidence="13" type="ORF">TCEL_02035</name>
</gene>
<dbReference type="NCBIfam" id="NF003661">
    <property type="entry name" value="PRK05291.1-3"/>
    <property type="match status" value="1"/>
</dbReference>
<keyword evidence="5 10" id="KW-0547">Nucleotide-binding</keyword>
<feature type="binding site" evidence="10">
    <location>
        <position position="460"/>
    </location>
    <ligand>
        <name>(6S)-5-formyl-5,6,7,8-tetrahydrofolate</name>
        <dbReference type="ChEBI" id="CHEBI:57457"/>
    </ligand>
</feature>
<evidence type="ECO:0000313" key="13">
    <source>
        <dbReference type="EMBL" id="CDF58967.1"/>
    </source>
</evidence>
<evidence type="ECO:0000256" key="11">
    <source>
        <dbReference type="RuleBase" id="RU003313"/>
    </source>
</evidence>
<proteinExistence type="inferred from homology"/>
<comment type="function">
    <text evidence="10">Exhibits a very high intrinsic GTPase hydrolysis rate. Involved in the addition of a carboxymethylaminomethyl (cmnm) group at the wobble position (U34) of certain tRNAs, forming tRNA-cmnm(5)s(2)U34.</text>
</comment>
<dbReference type="GO" id="GO:0042802">
    <property type="term" value="F:identical protein binding"/>
    <property type="evidence" value="ECO:0007669"/>
    <property type="project" value="UniProtKB-ARBA"/>
</dbReference>
<dbReference type="InterPro" id="IPR031168">
    <property type="entry name" value="G_TrmE"/>
</dbReference>
<keyword evidence="6 10" id="KW-0378">Hydrolase</keyword>
<evidence type="ECO:0000256" key="6">
    <source>
        <dbReference type="ARBA" id="ARBA00022801"/>
    </source>
</evidence>
<protein>
    <recommendedName>
        <fullName evidence="10">tRNA modification GTPase MnmE</fullName>
        <ecNumber evidence="10">3.6.-.-</ecNumber>
    </recommendedName>
</protein>
<dbReference type="Pfam" id="PF12631">
    <property type="entry name" value="MnmE_helical"/>
    <property type="match status" value="1"/>
</dbReference>
<dbReference type="Pfam" id="PF01926">
    <property type="entry name" value="MMR_HSR1"/>
    <property type="match status" value="1"/>
</dbReference>
<evidence type="ECO:0000256" key="8">
    <source>
        <dbReference type="ARBA" id="ARBA00022958"/>
    </source>
</evidence>
<dbReference type="InterPro" id="IPR025867">
    <property type="entry name" value="MnmE_helical"/>
</dbReference>
<evidence type="ECO:0000256" key="7">
    <source>
        <dbReference type="ARBA" id="ARBA00022842"/>
    </source>
</evidence>
<feature type="binding site" evidence="10">
    <location>
        <position position="233"/>
    </location>
    <ligand>
        <name>K(+)</name>
        <dbReference type="ChEBI" id="CHEBI:29103"/>
    </ligand>
</feature>
<evidence type="ECO:0000256" key="3">
    <source>
        <dbReference type="ARBA" id="ARBA00022694"/>
    </source>
</evidence>
<evidence type="ECO:0000256" key="4">
    <source>
        <dbReference type="ARBA" id="ARBA00022723"/>
    </source>
</evidence>
<feature type="binding site" evidence="10">
    <location>
        <begin position="233"/>
        <end position="238"/>
    </location>
    <ligand>
        <name>GTP</name>
        <dbReference type="ChEBI" id="CHEBI:37565"/>
    </ligand>
</feature>
<feature type="binding site" evidence="10">
    <location>
        <position position="237"/>
    </location>
    <ligand>
        <name>Mg(2+)</name>
        <dbReference type="ChEBI" id="CHEBI:18420"/>
    </ligand>
</feature>
<dbReference type="FunFam" id="3.40.50.300:FF:000494">
    <property type="entry name" value="tRNA modification GTPase MnmE"/>
    <property type="match status" value="1"/>
</dbReference>
<dbReference type="GO" id="GO:0005829">
    <property type="term" value="C:cytosol"/>
    <property type="evidence" value="ECO:0007669"/>
    <property type="project" value="TreeGrafter"/>
</dbReference>
<dbReference type="FunFam" id="3.30.1360.120:FF:000003">
    <property type="entry name" value="tRNA modification GTPase MnmE"/>
    <property type="match status" value="1"/>
</dbReference>
<dbReference type="Gene3D" id="1.20.120.430">
    <property type="entry name" value="tRNA modification GTPase MnmE domain 2"/>
    <property type="match status" value="1"/>
</dbReference>
<dbReference type="GO" id="GO:0005525">
    <property type="term" value="F:GTP binding"/>
    <property type="evidence" value="ECO:0007669"/>
    <property type="project" value="UniProtKB-UniRule"/>
</dbReference>
<dbReference type="InterPro" id="IPR018948">
    <property type="entry name" value="GTP-bd_TrmE_N"/>
</dbReference>
<dbReference type="eggNOG" id="COG0486">
    <property type="taxonomic scope" value="Bacteria"/>
</dbReference>
<comment type="subunit">
    <text evidence="10">Homodimer. Heterotetramer of two MnmE and two MnmG subunits.</text>
</comment>
<feature type="binding site" evidence="10">
    <location>
        <position position="257"/>
    </location>
    <ligand>
        <name>K(+)</name>
        <dbReference type="ChEBI" id="CHEBI:29103"/>
    </ligand>
</feature>
<reference evidence="13" key="1">
    <citation type="submission" date="2013-03" db="EMBL/GenBank/DDBJ databases">
        <title>Draft genome sequence of the hydrogen-ethanol-producing anaerobic alkalithermophilic Caloramator celere.</title>
        <authorList>
            <person name="Ciranna A."/>
            <person name="Larjo A."/>
            <person name="Kivisto A."/>
            <person name="Santala V."/>
            <person name="Roos C."/>
            <person name="Karp M."/>
        </authorList>
    </citation>
    <scope>NUCLEOTIDE SEQUENCE [LARGE SCALE GENOMIC DNA]</scope>
    <source>
        <strain evidence="13">DSM 8682</strain>
    </source>
</reference>
<dbReference type="PANTHER" id="PTHR42714">
    <property type="entry name" value="TRNA MODIFICATION GTPASE GTPBP3"/>
    <property type="match status" value="1"/>
</dbReference>